<proteinExistence type="inferred from homology"/>
<comment type="function">
    <text evidence="11">Required for proper folding and/or the stability of a subset of proteins in the endoplasmic reticulum. Component of glycosylphosphatidylinositol-mannosyltransferase 1 which transfers the first of the 4 mannoses in the GPI-anchor precursors during GPI-anchor biosynthesis. Probably acts by stabilizing the mannosyltransferase GPI14.</text>
</comment>
<keyword evidence="9 11" id="KW-0472">Membrane</keyword>
<keyword evidence="5 11" id="KW-0337">GPI-anchor biosynthesis</keyword>
<organism evidence="12 13">
    <name type="scientific">Periconia macrospinosa</name>
    <dbReference type="NCBI Taxonomy" id="97972"/>
    <lineage>
        <taxon>Eukaryota</taxon>
        <taxon>Fungi</taxon>
        <taxon>Dikarya</taxon>
        <taxon>Ascomycota</taxon>
        <taxon>Pezizomycotina</taxon>
        <taxon>Dothideomycetes</taxon>
        <taxon>Pleosporomycetidae</taxon>
        <taxon>Pleosporales</taxon>
        <taxon>Massarineae</taxon>
        <taxon>Periconiaceae</taxon>
        <taxon>Periconia</taxon>
    </lineage>
</organism>
<dbReference type="AlphaFoldDB" id="A0A2V1EAN0"/>
<evidence type="ECO:0000256" key="2">
    <source>
        <dbReference type="ARBA" id="ARBA00004687"/>
    </source>
</evidence>
<keyword evidence="13" id="KW-1185">Reference proteome</keyword>
<feature type="transmembrane region" description="Helical" evidence="11">
    <location>
        <begin position="465"/>
        <end position="486"/>
    </location>
</feature>
<gene>
    <name evidence="12" type="ORF">DM02DRAFT_714327</name>
</gene>
<dbReference type="EMBL" id="KZ805303">
    <property type="protein sequence ID" value="PVI07591.1"/>
    <property type="molecule type" value="Genomic_DNA"/>
</dbReference>
<dbReference type="UniPathway" id="UPA00196"/>
<keyword evidence="8 11" id="KW-1133">Transmembrane helix</keyword>
<name>A0A2V1EAN0_9PLEO</name>
<dbReference type="GO" id="GO:0006506">
    <property type="term" value="P:GPI anchor biosynthetic process"/>
    <property type="evidence" value="ECO:0007669"/>
    <property type="project" value="UniProtKB-UniPathway"/>
</dbReference>
<dbReference type="OrthoDB" id="5546453at2759"/>
<dbReference type="InterPro" id="IPR042322">
    <property type="entry name" value="Pbn1"/>
</dbReference>
<comment type="similarity">
    <text evidence="3 11">Belongs to the PIGX family.</text>
</comment>
<comment type="subcellular location">
    <subcellularLocation>
        <location evidence="11">Endoplasmic reticulum membrane</location>
        <topology evidence="11">Single-pass membrane protein</topology>
    </subcellularLocation>
    <subcellularLocation>
        <location evidence="1">Endoplasmic reticulum membrane</location>
        <topology evidence="1">Single-pass type III membrane protein</topology>
    </subcellularLocation>
</comment>
<evidence type="ECO:0000256" key="8">
    <source>
        <dbReference type="ARBA" id="ARBA00022989"/>
    </source>
</evidence>
<dbReference type="GO" id="GO:0005789">
    <property type="term" value="C:endoplasmic reticulum membrane"/>
    <property type="evidence" value="ECO:0007669"/>
    <property type="project" value="UniProtKB-SubCell"/>
</dbReference>
<keyword evidence="10" id="KW-0325">Glycoprotein</keyword>
<dbReference type="PANTHER" id="PTHR28533">
    <property type="entry name" value="PROTEIN PBN1"/>
    <property type="match status" value="1"/>
</dbReference>
<evidence type="ECO:0000313" key="12">
    <source>
        <dbReference type="EMBL" id="PVI07591.1"/>
    </source>
</evidence>
<dbReference type="Proteomes" id="UP000244855">
    <property type="component" value="Unassembled WGS sequence"/>
</dbReference>
<sequence length="504" mass="55611">MKQRITYIVQDPDSFSPEQLVVKGSSLTLNRVQAAKEQRITVGLDELPSELKKAFEQWHELHIRWASSSPYPATPPFTSRVTPGLHVFFTPHKDQPEGDLCRLLHSVFGSELKCASMSEASTKMPILSERFSMSTTSQYYSHLESLSTLVGFIQHKVCKSKACRQAAEALLSAAYVDIDYDAISHALVLNAFGATGPTTGYWDETISFESEAHSTEVGVLTHEKNPDPEDIGFGGFLTVLGQDQAPKPTRFQTPTRHYPLSSAAANYKTSFAHPTGLHPTLSLAFPSSHLTPPDSTCKLHAYFTLPSYVFLDKYQFNDALYLASHNLKRLRSIAGATDLEAPDWVTSQWGSAALFELAIPKSSETQNAQPEWNVTIPLHLRYLPAADNSHTAVPVPWPVVFWACRAEQGTKMSVNPFDRLHLGYEALFGPKTRFMHIPPIGGGNGTGGLVEWINVPVLDLRKSQWVELGTIGTVIVAFLGLCWAIFGGGKGKAKKESAKQKKKQ</sequence>
<accession>A0A2V1EAN0</accession>
<evidence type="ECO:0000256" key="3">
    <source>
        <dbReference type="ARBA" id="ARBA00010345"/>
    </source>
</evidence>
<dbReference type="STRING" id="97972.A0A2V1EAN0"/>
<dbReference type="PANTHER" id="PTHR28533:SF1">
    <property type="entry name" value="PROTEIN PBN1"/>
    <property type="match status" value="1"/>
</dbReference>
<keyword evidence="7 11" id="KW-0256">Endoplasmic reticulum</keyword>
<dbReference type="GO" id="GO:0000030">
    <property type="term" value="F:mannosyltransferase activity"/>
    <property type="evidence" value="ECO:0007669"/>
    <property type="project" value="TreeGrafter"/>
</dbReference>
<comment type="pathway">
    <text evidence="2 11">Glycolipid biosynthesis; glycosylphosphatidylinositol-anchor biosynthesis.</text>
</comment>
<evidence type="ECO:0000256" key="11">
    <source>
        <dbReference type="RuleBase" id="RU366056"/>
    </source>
</evidence>
<evidence type="ECO:0000256" key="7">
    <source>
        <dbReference type="ARBA" id="ARBA00022824"/>
    </source>
</evidence>
<evidence type="ECO:0000256" key="5">
    <source>
        <dbReference type="ARBA" id="ARBA00022502"/>
    </source>
</evidence>
<dbReference type="SMART" id="SM00780">
    <property type="entry name" value="PIG-X"/>
    <property type="match status" value="1"/>
</dbReference>
<evidence type="ECO:0000256" key="4">
    <source>
        <dbReference type="ARBA" id="ARBA00020410"/>
    </source>
</evidence>
<evidence type="ECO:0000256" key="9">
    <source>
        <dbReference type="ARBA" id="ARBA00023136"/>
    </source>
</evidence>
<dbReference type="Pfam" id="PF08320">
    <property type="entry name" value="PIG-X"/>
    <property type="match status" value="1"/>
</dbReference>
<keyword evidence="6 11" id="KW-0812">Transmembrane</keyword>
<evidence type="ECO:0000256" key="6">
    <source>
        <dbReference type="ARBA" id="ARBA00022692"/>
    </source>
</evidence>
<evidence type="ECO:0000313" key="13">
    <source>
        <dbReference type="Proteomes" id="UP000244855"/>
    </source>
</evidence>
<dbReference type="InterPro" id="IPR013233">
    <property type="entry name" value="PIG-X/PBN1"/>
</dbReference>
<protein>
    <recommendedName>
        <fullName evidence="4 11">Protein PBN1</fullName>
    </recommendedName>
</protein>
<reference evidence="12 13" key="1">
    <citation type="journal article" date="2018" name="Sci. Rep.">
        <title>Comparative genomics provides insights into the lifestyle and reveals functional heterogeneity of dark septate endophytic fungi.</title>
        <authorList>
            <person name="Knapp D.G."/>
            <person name="Nemeth J.B."/>
            <person name="Barry K."/>
            <person name="Hainaut M."/>
            <person name="Henrissat B."/>
            <person name="Johnson J."/>
            <person name="Kuo A."/>
            <person name="Lim J.H.P."/>
            <person name="Lipzen A."/>
            <person name="Nolan M."/>
            <person name="Ohm R.A."/>
            <person name="Tamas L."/>
            <person name="Grigoriev I.V."/>
            <person name="Spatafora J.W."/>
            <person name="Nagy L.G."/>
            <person name="Kovacs G.M."/>
        </authorList>
    </citation>
    <scope>NUCLEOTIDE SEQUENCE [LARGE SCALE GENOMIC DNA]</scope>
    <source>
        <strain evidence="12 13">DSE2036</strain>
    </source>
</reference>
<evidence type="ECO:0000256" key="10">
    <source>
        <dbReference type="ARBA" id="ARBA00023180"/>
    </source>
</evidence>
<evidence type="ECO:0000256" key="1">
    <source>
        <dbReference type="ARBA" id="ARBA00004643"/>
    </source>
</evidence>
<dbReference type="GO" id="GO:1990529">
    <property type="term" value="C:glycosylphosphatidylinositol-mannosyltransferase I complex"/>
    <property type="evidence" value="ECO:0007669"/>
    <property type="project" value="TreeGrafter"/>
</dbReference>